<evidence type="ECO:0000313" key="1">
    <source>
        <dbReference type="EMBL" id="KAK7084538.1"/>
    </source>
</evidence>
<evidence type="ECO:0000313" key="2">
    <source>
        <dbReference type="Proteomes" id="UP001381693"/>
    </source>
</evidence>
<reference evidence="1 2" key="1">
    <citation type="submission" date="2023-11" db="EMBL/GenBank/DDBJ databases">
        <title>Halocaridina rubra genome assembly.</title>
        <authorList>
            <person name="Smith C."/>
        </authorList>
    </citation>
    <scope>NUCLEOTIDE SEQUENCE [LARGE SCALE GENOMIC DNA]</scope>
    <source>
        <strain evidence="1">EP-1</strain>
        <tissue evidence="1">Whole</tissue>
    </source>
</reference>
<proteinExistence type="predicted"/>
<dbReference type="EMBL" id="JAXCGZ010002056">
    <property type="protein sequence ID" value="KAK7084538.1"/>
    <property type="molecule type" value="Genomic_DNA"/>
</dbReference>
<dbReference type="AlphaFoldDB" id="A0AAN8XRV8"/>
<protein>
    <submittedName>
        <fullName evidence="1">Uncharacterized protein</fullName>
    </submittedName>
</protein>
<accession>A0AAN8XRV8</accession>
<sequence length="53" mass="5924">MQKWLRKNSSLVGLGSTTLRFCNANSSDLMFEHILHNMGSNSIKLRTGTLVSQ</sequence>
<keyword evidence="2" id="KW-1185">Reference proteome</keyword>
<dbReference type="Proteomes" id="UP001381693">
    <property type="component" value="Unassembled WGS sequence"/>
</dbReference>
<comment type="caution">
    <text evidence="1">The sequence shown here is derived from an EMBL/GenBank/DDBJ whole genome shotgun (WGS) entry which is preliminary data.</text>
</comment>
<organism evidence="1 2">
    <name type="scientific">Halocaridina rubra</name>
    <name type="common">Hawaiian red shrimp</name>
    <dbReference type="NCBI Taxonomy" id="373956"/>
    <lineage>
        <taxon>Eukaryota</taxon>
        <taxon>Metazoa</taxon>
        <taxon>Ecdysozoa</taxon>
        <taxon>Arthropoda</taxon>
        <taxon>Crustacea</taxon>
        <taxon>Multicrustacea</taxon>
        <taxon>Malacostraca</taxon>
        <taxon>Eumalacostraca</taxon>
        <taxon>Eucarida</taxon>
        <taxon>Decapoda</taxon>
        <taxon>Pleocyemata</taxon>
        <taxon>Caridea</taxon>
        <taxon>Atyoidea</taxon>
        <taxon>Atyidae</taxon>
        <taxon>Halocaridina</taxon>
    </lineage>
</organism>
<name>A0AAN8XRV8_HALRR</name>
<gene>
    <name evidence="1" type="ORF">SK128_014687</name>
</gene>